<dbReference type="GO" id="GO:0022857">
    <property type="term" value="F:transmembrane transporter activity"/>
    <property type="evidence" value="ECO:0007669"/>
    <property type="project" value="InterPro"/>
</dbReference>
<evidence type="ECO:0000256" key="1">
    <source>
        <dbReference type="ARBA" id="ARBA00004141"/>
    </source>
</evidence>
<evidence type="ECO:0000313" key="5">
    <source>
        <dbReference type="Proteomes" id="UP000780801"/>
    </source>
</evidence>
<gene>
    <name evidence="4" type="ORF">BGW38_003440</name>
</gene>
<dbReference type="InterPro" id="IPR036259">
    <property type="entry name" value="MFS_trans_sf"/>
</dbReference>
<dbReference type="SUPFAM" id="SSF103473">
    <property type="entry name" value="MFS general substrate transporter"/>
    <property type="match status" value="1"/>
</dbReference>
<feature type="transmembrane region" description="Helical" evidence="3">
    <location>
        <begin position="90"/>
        <end position="109"/>
    </location>
</feature>
<dbReference type="AlphaFoldDB" id="A0A9P6KCU8"/>
<sequence>KKHRLFVIFVVNKDVSYANFIAYLLACTLTIALVVYLGIVQPFVFNIILGLRNSDNLGTLTGSLALYDEIIALPATLFWGVTSDLIGRRFVYASGFICLGTALILYQYTENVYPHVLLCRMLFSVGSSACTCMMTGTLSDIAGGQHERGRVAAMAGMFAGFGGLVGGMGLIGLPWKLERLVGDAENGLKMALSLVGGVTIGLAVIFAFTMPNLNVKDKPSLLQRIKSCFRKNSSSGSKTDNSDIKLENPFKVLKEGFIAGRDPRVALAYLSSFVARADTVLFTSYISLWVIAYGEDNGAMPLMRRSSVLAFAGVVGAVGSIPFAFTKLAPGHDSNMAFVSLVGIGQIGIITTGMTLVNGAYVPERYRGSVAGVYSFCGAISIMFMARLGGHLYDVWMRGAPFVLMGIAHIVIALFSIYVSIVTPRLEEQDRKRKEEEERVEMDERRDQEVVSY</sequence>
<keyword evidence="3" id="KW-0472">Membrane</keyword>
<protein>
    <recommendedName>
        <fullName evidence="6">MFS general substrate transporter</fullName>
    </recommendedName>
</protein>
<dbReference type="PANTHER" id="PTHR23524:SF1">
    <property type="entry name" value="MRH DOMAIN-CONTAINING PROTEIN-RELATED"/>
    <property type="match status" value="1"/>
</dbReference>
<evidence type="ECO:0008006" key="6">
    <source>
        <dbReference type="Google" id="ProtNLM"/>
    </source>
</evidence>
<keyword evidence="5" id="KW-1185">Reference proteome</keyword>
<dbReference type="PANTHER" id="PTHR23524">
    <property type="entry name" value="TRANSPORTER, PUTATIVE (AFU_ORTHOLOGUE AFUA_8G04850)-RELATED"/>
    <property type="match status" value="1"/>
</dbReference>
<organism evidence="4 5">
    <name type="scientific">Lunasporangiospora selenospora</name>
    <dbReference type="NCBI Taxonomy" id="979761"/>
    <lineage>
        <taxon>Eukaryota</taxon>
        <taxon>Fungi</taxon>
        <taxon>Fungi incertae sedis</taxon>
        <taxon>Mucoromycota</taxon>
        <taxon>Mortierellomycotina</taxon>
        <taxon>Mortierellomycetes</taxon>
        <taxon>Mortierellales</taxon>
        <taxon>Mortierellaceae</taxon>
        <taxon>Lunasporangiospora</taxon>
    </lineage>
</organism>
<dbReference type="Gene3D" id="1.20.1250.20">
    <property type="entry name" value="MFS general substrate transporter like domains"/>
    <property type="match status" value="2"/>
</dbReference>
<feature type="transmembrane region" description="Helical" evidence="3">
    <location>
        <begin position="369"/>
        <end position="390"/>
    </location>
</feature>
<dbReference type="InterPro" id="IPR011701">
    <property type="entry name" value="MFS"/>
</dbReference>
<feature type="transmembrane region" description="Helical" evidence="3">
    <location>
        <begin position="121"/>
        <end position="139"/>
    </location>
</feature>
<dbReference type="Proteomes" id="UP000780801">
    <property type="component" value="Unassembled WGS sequence"/>
</dbReference>
<feature type="transmembrane region" description="Helical" evidence="3">
    <location>
        <begin position="151"/>
        <end position="171"/>
    </location>
</feature>
<proteinExistence type="predicted"/>
<name>A0A9P6KCU8_9FUNG</name>
<dbReference type="EMBL" id="JAABOA010002307">
    <property type="protein sequence ID" value="KAF9580062.1"/>
    <property type="molecule type" value="Genomic_DNA"/>
</dbReference>
<evidence type="ECO:0000256" key="2">
    <source>
        <dbReference type="SAM" id="MobiDB-lite"/>
    </source>
</evidence>
<feature type="transmembrane region" description="Helical" evidence="3">
    <location>
        <begin position="191"/>
        <end position="210"/>
    </location>
</feature>
<comment type="caution">
    <text evidence="4">The sequence shown here is derived from an EMBL/GenBank/DDBJ whole genome shotgun (WGS) entry which is preliminary data.</text>
</comment>
<feature type="transmembrane region" description="Helical" evidence="3">
    <location>
        <begin position="308"/>
        <end position="325"/>
    </location>
</feature>
<evidence type="ECO:0000256" key="3">
    <source>
        <dbReference type="SAM" id="Phobius"/>
    </source>
</evidence>
<feature type="non-terminal residue" evidence="4">
    <location>
        <position position="453"/>
    </location>
</feature>
<evidence type="ECO:0000313" key="4">
    <source>
        <dbReference type="EMBL" id="KAF9580062.1"/>
    </source>
</evidence>
<feature type="transmembrane region" description="Helical" evidence="3">
    <location>
        <begin position="402"/>
        <end position="423"/>
    </location>
</feature>
<accession>A0A9P6KCU8</accession>
<feature type="region of interest" description="Disordered" evidence="2">
    <location>
        <begin position="430"/>
        <end position="453"/>
    </location>
</feature>
<keyword evidence="3" id="KW-0812">Transmembrane</keyword>
<feature type="transmembrane region" description="Helical" evidence="3">
    <location>
        <begin position="20"/>
        <end position="44"/>
    </location>
</feature>
<dbReference type="Pfam" id="PF07690">
    <property type="entry name" value="MFS_1"/>
    <property type="match status" value="1"/>
</dbReference>
<keyword evidence="3" id="KW-1133">Transmembrane helix</keyword>
<feature type="transmembrane region" description="Helical" evidence="3">
    <location>
        <begin position="337"/>
        <end position="357"/>
    </location>
</feature>
<reference evidence="4" key="1">
    <citation type="journal article" date="2020" name="Fungal Divers.">
        <title>Resolving the Mortierellaceae phylogeny through synthesis of multi-gene phylogenetics and phylogenomics.</title>
        <authorList>
            <person name="Vandepol N."/>
            <person name="Liber J."/>
            <person name="Desiro A."/>
            <person name="Na H."/>
            <person name="Kennedy M."/>
            <person name="Barry K."/>
            <person name="Grigoriev I.V."/>
            <person name="Miller A.N."/>
            <person name="O'Donnell K."/>
            <person name="Stajich J.E."/>
            <person name="Bonito G."/>
        </authorList>
    </citation>
    <scope>NUCLEOTIDE SEQUENCE</scope>
    <source>
        <strain evidence="4">KOD1015</strain>
    </source>
</reference>
<dbReference type="GO" id="GO:0016020">
    <property type="term" value="C:membrane"/>
    <property type="evidence" value="ECO:0007669"/>
    <property type="project" value="UniProtKB-SubCell"/>
</dbReference>
<dbReference type="OrthoDB" id="18110at2759"/>
<comment type="subcellular location">
    <subcellularLocation>
        <location evidence="1">Membrane</location>
        <topology evidence="1">Multi-pass membrane protein</topology>
    </subcellularLocation>
</comment>